<evidence type="ECO:0000313" key="2">
    <source>
        <dbReference type="EMBL" id="CAA9422064.1"/>
    </source>
</evidence>
<feature type="non-terminal residue" evidence="2">
    <location>
        <position position="1"/>
    </location>
</feature>
<name>A0A6J4PUC1_9ACTN</name>
<protein>
    <submittedName>
        <fullName evidence="2">Uncharacterized protein</fullName>
    </submittedName>
</protein>
<sequence>GGVVPADDPRGRDHALSLEREAHGPDGRALGHGAEDPSYHHHLRLGYLEGVAVFALAEAV</sequence>
<dbReference type="EMBL" id="CADCUW010000323">
    <property type="protein sequence ID" value="CAA9422064.1"/>
    <property type="molecule type" value="Genomic_DNA"/>
</dbReference>
<dbReference type="AlphaFoldDB" id="A0A6J4PUC1"/>
<evidence type="ECO:0000256" key="1">
    <source>
        <dbReference type="SAM" id="MobiDB-lite"/>
    </source>
</evidence>
<proteinExistence type="predicted"/>
<feature type="region of interest" description="Disordered" evidence="1">
    <location>
        <begin position="1"/>
        <end position="36"/>
    </location>
</feature>
<accession>A0A6J4PUC1</accession>
<reference evidence="2" key="1">
    <citation type="submission" date="2020-02" db="EMBL/GenBank/DDBJ databases">
        <authorList>
            <person name="Meier V. D."/>
        </authorList>
    </citation>
    <scope>NUCLEOTIDE SEQUENCE</scope>
    <source>
        <strain evidence="2">AVDCRST_MAG01</strain>
    </source>
</reference>
<gene>
    <name evidence="2" type="ORF">AVDCRST_MAG01-01-2350</name>
</gene>
<organism evidence="2">
    <name type="scientific">uncultured Rubrobacteraceae bacterium</name>
    <dbReference type="NCBI Taxonomy" id="349277"/>
    <lineage>
        <taxon>Bacteria</taxon>
        <taxon>Bacillati</taxon>
        <taxon>Actinomycetota</taxon>
        <taxon>Rubrobacteria</taxon>
        <taxon>Rubrobacterales</taxon>
        <taxon>Rubrobacteraceae</taxon>
        <taxon>environmental samples</taxon>
    </lineage>
</organism>
<feature type="non-terminal residue" evidence="2">
    <location>
        <position position="60"/>
    </location>
</feature>
<feature type="compositionally biased region" description="Basic and acidic residues" evidence="1">
    <location>
        <begin position="7"/>
        <end position="26"/>
    </location>
</feature>